<feature type="region of interest" description="Disordered" evidence="5">
    <location>
        <begin position="1"/>
        <end position="20"/>
    </location>
</feature>
<accession>A0A9X8ELM0</accession>
<keyword evidence="6" id="KW-0472">Membrane</keyword>
<evidence type="ECO:0000256" key="4">
    <source>
        <dbReference type="ARBA" id="ARBA00034247"/>
    </source>
</evidence>
<evidence type="ECO:0000313" key="8">
    <source>
        <dbReference type="EMBL" id="ROQ51641.1"/>
    </source>
</evidence>
<comment type="subcellular location">
    <subcellularLocation>
        <location evidence="2">Cell inner membrane</location>
    </subcellularLocation>
</comment>
<comment type="catalytic activity">
    <reaction evidence="4">
        <text>2 GTP = 3',3'-c-di-GMP + 2 diphosphate</text>
        <dbReference type="Rhea" id="RHEA:24898"/>
        <dbReference type="ChEBI" id="CHEBI:33019"/>
        <dbReference type="ChEBI" id="CHEBI:37565"/>
        <dbReference type="ChEBI" id="CHEBI:58805"/>
        <dbReference type="EC" id="2.7.7.65"/>
    </reaction>
</comment>
<dbReference type="InterPro" id="IPR029787">
    <property type="entry name" value="Nucleotide_cyclase"/>
</dbReference>
<dbReference type="Gene3D" id="3.30.70.270">
    <property type="match status" value="1"/>
</dbReference>
<gene>
    <name evidence="8" type="ORF">EDF85_2109</name>
</gene>
<dbReference type="EMBL" id="RJUR01000012">
    <property type="protein sequence ID" value="ROQ51641.1"/>
    <property type="molecule type" value="Genomic_DNA"/>
</dbReference>
<organism evidence="8 9">
    <name type="scientific">Pseudomonas putida</name>
    <name type="common">Arthrobacter siderocapsulatus</name>
    <dbReference type="NCBI Taxonomy" id="303"/>
    <lineage>
        <taxon>Bacteria</taxon>
        <taxon>Pseudomonadati</taxon>
        <taxon>Pseudomonadota</taxon>
        <taxon>Gammaproteobacteria</taxon>
        <taxon>Pseudomonadales</taxon>
        <taxon>Pseudomonadaceae</taxon>
        <taxon>Pseudomonas</taxon>
    </lineage>
</organism>
<feature type="transmembrane region" description="Helical" evidence="6">
    <location>
        <begin position="85"/>
        <end position="108"/>
    </location>
</feature>
<dbReference type="Proteomes" id="UP000269115">
    <property type="component" value="Unassembled WGS sequence"/>
</dbReference>
<dbReference type="GO" id="GO:0043709">
    <property type="term" value="P:cell adhesion involved in single-species biofilm formation"/>
    <property type="evidence" value="ECO:0007669"/>
    <property type="project" value="TreeGrafter"/>
</dbReference>
<evidence type="ECO:0000259" key="7">
    <source>
        <dbReference type="PROSITE" id="PS50887"/>
    </source>
</evidence>
<keyword evidence="6" id="KW-0812">Transmembrane</keyword>
<comment type="cofactor">
    <cofactor evidence="1">
        <name>Mg(2+)</name>
        <dbReference type="ChEBI" id="CHEBI:18420"/>
    </cofactor>
</comment>
<dbReference type="GO" id="GO:0052621">
    <property type="term" value="F:diguanylate cyclase activity"/>
    <property type="evidence" value="ECO:0007669"/>
    <property type="project" value="UniProtKB-EC"/>
</dbReference>
<evidence type="ECO:0000256" key="2">
    <source>
        <dbReference type="ARBA" id="ARBA00004533"/>
    </source>
</evidence>
<dbReference type="SUPFAM" id="SSF55073">
    <property type="entry name" value="Nucleotide cyclase"/>
    <property type="match status" value="1"/>
</dbReference>
<proteinExistence type="predicted"/>
<dbReference type="GO" id="GO:0005886">
    <property type="term" value="C:plasma membrane"/>
    <property type="evidence" value="ECO:0007669"/>
    <property type="project" value="UniProtKB-SubCell"/>
</dbReference>
<keyword evidence="6" id="KW-1133">Transmembrane helix</keyword>
<comment type="caution">
    <text evidence="8">The sequence shown here is derived from an EMBL/GenBank/DDBJ whole genome shotgun (WGS) entry which is preliminary data.</text>
</comment>
<dbReference type="AlphaFoldDB" id="A0A9X8ELM0"/>
<dbReference type="FunFam" id="3.30.70.270:FF:000001">
    <property type="entry name" value="Diguanylate cyclase domain protein"/>
    <property type="match status" value="1"/>
</dbReference>
<evidence type="ECO:0000256" key="5">
    <source>
        <dbReference type="SAM" id="MobiDB-lite"/>
    </source>
</evidence>
<protein>
    <recommendedName>
        <fullName evidence="3">diguanylate cyclase</fullName>
        <ecNumber evidence="3">2.7.7.65</ecNumber>
    </recommendedName>
</protein>
<feature type="transmembrane region" description="Helical" evidence="6">
    <location>
        <begin position="114"/>
        <end position="134"/>
    </location>
</feature>
<reference evidence="8 9" key="1">
    <citation type="submission" date="2018-11" db="EMBL/GenBank/DDBJ databases">
        <title>Genomic analyses of the natural microbiome of Caenorhabditis elegans.</title>
        <authorList>
            <person name="Samuel B."/>
        </authorList>
    </citation>
    <scope>NUCLEOTIDE SEQUENCE [LARGE SCALE GENOMIC DNA]</scope>
    <source>
        <strain evidence="8 9">BIGb0473</strain>
    </source>
</reference>
<feature type="transmembrane region" description="Helical" evidence="6">
    <location>
        <begin position="192"/>
        <end position="209"/>
    </location>
</feature>
<dbReference type="InterPro" id="IPR050469">
    <property type="entry name" value="Diguanylate_Cyclase"/>
</dbReference>
<dbReference type="PANTHER" id="PTHR45138">
    <property type="entry name" value="REGULATORY COMPONENTS OF SENSORY TRANSDUCTION SYSTEM"/>
    <property type="match status" value="1"/>
</dbReference>
<evidence type="ECO:0000256" key="3">
    <source>
        <dbReference type="ARBA" id="ARBA00012528"/>
    </source>
</evidence>
<evidence type="ECO:0000313" key="9">
    <source>
        <dbReference type="Proteomes" id="UP000269115"/>
    </source>
</evidence>
<dbReference type="Pfam" id="PF00990">
    <property type="entry name" value="GGDEF"/>
    <property type="match status" value="1"/>
</dbReference>
<dbReference type="CDD" id="cd01949">
    <property type="entry name" value="GGDEF"/>
    <property type="match status" value="1"/>
</dbReference>
<dbReference type="EC" id="2.7.7.65" evidence="3"/>
<dbReference type="NCBIfam" id="TIGR00254">
    <property type="entry name" value="GGDEF"/>
    <property type="match status" value="1"/>
</dbReference>
<sequence length="441" mass="48819">MTFQGAPTRSGRRKKARQYSAHRLPVHAPVRPTMVACCQALFLRGNYFEHVLQYRLPPVTTAAARLPGESPVTETALQKLLLKRFLLAAGSYLLVLLLAWVAVLGGHVQAPVPVIGASSVLLVLNLAWLGWVFASGVNLRWRDPSLTEFQVLLAAAWQTWLLANLDQARGTFLVLYPLILMFGLFHLNGRSFTRCALVVLCSFLGLNLWEWGNGRLSDPALAALQVCTLFVVLCWLCLYARYVQASRQRMRQRRIALQAHQDTLRGMMGQLEELVATDELTGLFNRRHFLRLASDALASMPMGSRHGLALIDLDHFKRINDAHGHAVGDRVLQAFAQVASEHLCDAAVLARYGGEEFVLLLPDCTAQALEHCCERLRQAFGALPSAAMQGQVGPLSLSVGMTLLTAEDDLDNALHRADQALYRAKRSGRNRCVPAWEVVDA</sequence>
<dbReference type="InterPro" id="IPR000160">
    <property type="entry name" value="GGDEF_dom"/>
</dbReference>
<dbReference type="GO" id="GO:1902201">
    <property type="term" value="P:negative regulation of bacterial-type flagellum-dependent cell motility"/>
    <property type="evidence" value="ECO:0007669"/>
    <property type="project" value="TreeGrafter"/>
</dbReference>
<feature type="transmembrane region" description="Helical" evidence="6">
    <location>
        <begin position="169"/>
        <end position="185"/>
    </location>
</feature>
<evidence type="ECO:0000256" key="1">
    <source>
        <dbReference type="ARBA" id="ARBA00001946"/>
    </source>
</evidence>
<name>A0A9X8ELM0_PSEPU</name>
<feature type="domain" description="GGDEF" evidence="7">
    <location>
        <begin position="304"/>
        <end position="437"/>
    </location>
</feature>
<dbReference type="PANTHER" id="PTHR45138:SF9">
    <property type="entry name" value="DIGUANYLATE CYCLASE DGCM-RELATED"/>
    <property type="match status" value="1"/>
</dbReference>
<dbReference type="SMART" id="SM00267">
    <property type="entry name" value="GGDEF"/>
    <property type="match status" value="1"/>
</dbReference>
<feature type="transmembrane region" description="Helical" evidence="6">
    <location>
        <begin position="221"/>
        <end position="243"/>
    </location>
</feature>
<evidence type="ECO:0000256" key="6">
    <source>
        <dbReference type="SAM" id="Phobius"/>
    </source>
</evidence>
<dbReference type="PROSITE" id="PS50887">
    <property type="entry name" value="GGDEF"/>
    <property type="match status" value="1"/>
</dbReference>
<dbReference type="InterPro" id="IPR043128">
    <property type="entry name" value="Rev_trsase/Diguanyl_cyclase"/>
</dbReference>